<proteinExistence type="predicted"/>
<gene>
    <name evidence="2" type="ORF">RGF97_23485</name>
</gene>
<dbReference type="CDD" id="cd09012">
    <property type="entry name" value="VOC_like"/>
    <property type="match status" value="1"/>
</dbReference>
<accession>A0ABY9RYC4</accession>
<dbReference type="Pfam" id="PF22677">
    <property type="entry name" value="Ble-like_N"/>
    <property type="match status" value="1"/>
</dbReference>
<feature type="domain" description="VOC" evidence="1">
    <location>
        <begin position="4"/>
        <end position="130"/>
    </location>
</feature>
<dbReference type="PANTHER" id="PTHR36503:SF2">
    <property type="entry name" value="BLR2408 PROTEIN"/>
    <property type="match status" value="1"/>
</dbReference>
<dbReference type="InterPro" id="IPR053863">
    <property type="entry name" value="Glyoxy/Ble-like_N"/>
</dbReference>
<sequence>MAPQMIFVNLPVTDLDASKAFYEKLGYTINRQFTDETASCVVISDTICVMLLTEEKFRSFTAPGKEISDAAKSTEVMLSLSAESREKVDELADRALAVGGAPAKEPLEMGFMYGRSFADPDGHHWEVFWMDPAAVAGEAPQG</sequence>
<reference evidence="2 3" key="1">
    <citation type="submission" date="2023-09" db="EMBL/GenBank/DDBJ databases">
        <title>Complete genome of Streptomyces roseicoloratus T14.</title>
        <authorList>
            <person name="Bashizi T."/>
            <person name="Kim M.-J."/>
            <person name="Lee G."/>
            <person name="Tagele S.B."/>
            <person name="Shin J.-H."/>
        </authorList>
    </citation>
    <scope>NUCLEOTIDE SEQUENCE [LARGE SCALE GENOMIC DNA]</scope>
    <source>
        <strain evidence="2 3">T14</strain>
    </source>
</reference>
<dbReference type="InterPro" id="IPR037523">
    <property type="entry name" value="VOC_core"/>
</dbReference>
<dbReference type="Gene3D" id="3.10.180.10">
    <property type="entry name" value="2,3-Dihydroxybiphenyl 1,2-Dioxygenase, domain 1"/>
    <property type="match status" value="1"/>
</dbReference>
<dbReference type="PANTHER" id="PTHR36503">
    <property type="entry name" value="BLR2520 PROTEIN"/>
    <property type="match status" value="1"/>
</dbReference>
<evidence type="ECO:0000259" key="1">
    <source>
        <dbReference type="PROSITE" id="PS51819"/>
    </source>
</evidence>
<evidence type="ECO:0000313" key="3">
    <source>
        <dbReference type="Proteomes" id="UP001250858"/>
    </source>
</evidence>
<dbReference type="InterPro" id="IPR029068">
    <property type="entry name" value="Glyas_Bleomycin-R_OHBP_Dase"/>
</dbReference>
<organism evidence="2 3">
    <name type="scientific">Streptomyces roseicoloratus</name>
    <dbReference type="NCBI Taxonomy" id="2508722"/>
    <lineage>
        <taxon>Bacteria</taxon>
        <taxon>Bacillati</taxon>
        <taxon>Actinomycetota</taxon>
        <taxon>Actinomycetes</taxon>
        <taxon>Kitasatosporales</taxon>
        <taxon>Streptomycetaceae</taxon>
        <taxon>Streptomyces</taxon>
    </lineage>
</organism>
<dbReference type="EMBL" id="CP133762">
    <property type="protein sequence ID" value="WMX47184.1"/>
    <property type="molecule type" value="Genomic_DNA"/>
</dbReference>
<dbReference type="SUPFAM" id="SSF54593">
    <property type="entry name" value="Glyoxalase/Bleomycin resistance protein/Dihydroxybiphenyl dioxygenase"/>
    <property type="match status" value="1"/>
</dbReference>
<dbReference type="RefSeq" id="WP_128979923.1">
    <property type="nucleotide sequence ID" value="NZ_CP133762.1"/>
</dbReference>
<keyword evidence="3" id="KW-1185">Reference proteome</keyword>
<dbReference type="Proteomes" id="UP001250858">
    <property type="component" value="Chromosome"/>
</dbReference>
<name>A0ABY9RYC4_9ACTN</name>
<dbReference type="PROSITE" id="PS51819">
    <property type="entry name" value="VOC"/>
    <property type="match status" value="1"/>
</dbReference>
<evidence type="ECO:0000313" key="2">
    <source>
        <dbReference type="EMBL" id="WMX47184.1"/>
    </source>
</evidence>
<protein>
    <submittedName>
        <fullName evidence="2">VOC family protein</fullName>
    </submittedName>
</protein>